<dbReference type="Gene3D" id="3.30.160.150">
    <property type="entry name" value="Lipoprotein like domain"/>
    <property type="match status" value="1"/>
</dbReference>
<evidence type="ECO:0000256" key="8">
    <source>
        <dbReference type="SAM" id="SignalP"/>
    </source>
</evidence>
<dbReference type="GO" id="GO:0009279">
    <property type="term" value="C:cell outer membrane"/>
    <property type="evidence" value="ECO:0007669"/>
    <property type="project" value="UniProtKB-SubCell"/>
</dbReference>
<evidence type="ECO:0000256" key="2">
    <source>
        <dbReference type="ARBA" id="ARBA00023136"/>
    </source>
</evidence>
<evidence type="ECO:0000256" key="7">
    <source>
        <dbReference type="SAM" id="MobiDB-lite"/>
    </source>
</evidence>
<evidence type="ECO:0000256" key="6">
    <source>
        <dbReference type="HAMAP-Rule" id="MF_01186"/>
    </source>
</evidence>
<keyword evidence="1 6" id="KW-0732">Signal</keyword>
<dbReference type="GO" id="GO:0015920">
    <property type="term" value="P:lipopolysaccharide transport"/>
    <property type="evidence" value="ECO:0007669"/>
    <property type="project" value="TreeGrafter"/>
</dbReference>
<comment type="function">
    <text evidence="6">Together with LptD, is involved in the assembly of lipopolysaccharide (LPS) at the surface of the outer membrane. Required for the proper assembly of LptD. Binds LPS and may serve as the LPS recognition site at the outer membrane.</text>
</comment>
<evidence type="ECO:0000313" key="9">
    <source>
        <dbReference type="EMBL" id="GGI54105.1"/>
    </source>
</evidence>
<proteinExistence type="inferred from homology"/>
<name>A0A8J3B355_9BURK</name>
<dbReference type="Pfam" id="PF04390">
    <property type="entry name" value="LptE"/>
    <property type="match status" value="1"/>
</dbReference>
<feature type="region of interest" description="Disordered" evidence="7">
    <location>
        <begin position="166"/>
        <end position="203"/>
    </location>
</feature>
<dbReference type="PANTHER" id="PTHR38098:SF1">
    <property type="entry name" value="LPS-ASSEMBLY LIPOPROTEIN LPTE"/>
    <property type="match status" value="1"/>
</dbReference>
<evidence type="ECO:0000256" key="5">
    <source>
        <dbReference type="ARBA" id="ARBA00023288"/>
    </source>
</evidence>
<feature type="signal peptide" evidence="8">
    <location>
        <begin position="1"/>
        <end position="19"/>
    </location>
</feature>
<dbReference type="HAMAP" id="MF_01186">
    <property type="entry name" value="LPS_assembly_LptE"/>
    <property type="match status" value="1"/>
</dbReference>
<dbReference type="GO" id="GO:0001530">
    <property type="term" value="F:lipopolysaccharide binding"/>
    <property type="evidence" value="ECO:0007669"/>
    <property type="project" value="TreeGrafter"/>
</dbReference>
<dbReference type="PANTHER" id="PTHR38098">
    <property type="entry name" value="LPS-ASSEMBLY LIPOPROTEIN LPTE"/>
    <property type="match status" value="1"/>
</dbReference>
<feature type="compositionally biased region" description="Low complexity" evidence="7">
    <location>
        <begin position="177"/>
        <end position="188"/>
    </location>
</feature>
<dbReference type="RefSeq" id="WP_188420199.1">
    <property type="nucleotide sequence ID" value="NZ_BMDP01000002.1"/>
</dbReference>
<evidence type="ECO:0000256" key="4">
    <source>
        <dbReference type="ARBA" id="ARBA00023237"/>
    </source>
</evidence>
<reference evidence="9" key="1">
    <citation type="journal article" date="2014" name="Int. J. Syst. Evol. Microbiol.">
        <title>Complete genome sequence of Corynebacterium casei LMG S-19264T (=DSM 44701T), isolated from a smear-ripened cheese.</title>
        <authorList>
            <consortium name="US DOE Joint Genome Institute (JGI-PGF)"/>
            <person name="Walter F."/>
            <person name="Albersmeier A."/>
            <person name="Kalinowski J."/>
            <person name="Ruckert C."/>
        </authorList>
    </citation>
    <scope>NUCLEOTIDE SEQUENCE</scope>
    <source>
        <strain evidence="9">CCM 7664</strain>
    </source>
</reference>
<evidence type="ECO:0000256" key="1">
    <source>
        <dbReference type="ARBA" id="ARBA00022729"/>
    </source>
</evidence>
<comment type="caution">
    <text evidence="9">The sequence shown here is derived from an EMBL/GenBank/DDBJ whole genome shotgun (WGS) entry which is preliminary data.</text>
</comment>
<keyword evidence="2 6" id="KW-0472">Membrane</keyword>
<keyword evidence="4 6" id="KW-0998">Cell outer membrane</keyword>
<keyword evidence="3 6" id="KW-0564">Palmitate</keyword>
<reference evidence="9" key="2">
    <citation type="submission" date="2020-09" db="EMBL/GenBank/DDBJ databases">
        <authorList>
            <person name="Sun Q."/>
            <person name="Sedlacek I."/>
        </authorList>
    </citation>
    <scope>NUCLEOTIDE SEQUENCE</scope>
    <source>
        <strain evidence="9">CCM 7664</strain>
    </source>
</reference>
<accession>A0A8J3B355</accession>
<feature type="chain" id="PRO_5035159235" description="LPS-assembly lipoprotein LptE" evidence="8">
    <location>
        <begin position="20"/>
        <end position="203"/>
    </location>
</feature>
<dbReference type="EMBL" id="BMDP01000002">
    <property type="protein sequence ID" value="GGI54105.1"/>
    <property type="molecule type" value="Genomic_DNA"/>
</dbReference>
<keyword evidence="5 6" id="KW-0449">Lipoprotein</keyword>
<dbReference type="PROSITE" id="PS51257">
    <property type="entry name" value="PROKAR_LIPOPROTEIN"/>
    <property type="match status" value="1"/>
</dbReference>
<sequence length="203" mass="22182">MLKNRRLLCLALASTVMLSACGFKLRGSVLGENLPFKTLYISVPESSSLGAELRRNIRGSGELQIVSEPDEAEAQLQITSESKSRQILSLNSQGRVREYQLNYRVTMRVIDNQKRELLAPTDIVLKRDLSYNESFVLAKEAEAQMLYQDMQSDLVQQILRRVAVIKPPAQTEENGDAGTSSTSGASSAVPDAGGTVPNAAAPR</sequence>
<dbReference type="GO" id="GO:0043165">
    <property type="term" value="P:Gram-negative-bacterium-type cell outer membrane assembly"/>
    <property type="evidence" value="ECO:0007669"/>
    <property type="project" value="UniProtKB-UniRule"/>
</dbReference>
<comment type="subunit">
    <text evidence="6">Component of the lipopolysaccharide transport and assembly complex. Interacts with LptD.</text>
</comment>
<evidence type="ECO:0000313" key="10">
    <source>
        <dbReference type="Proteomes" id="UP000627205"/>
    </source>
</evidence>
<comment type="subcellular location">
    <subcellularLocation>
        <location evidence="6">Cell outer membrane</location>
        <topology evidence="6">Lipid-anchor</topology>
    </subcellularLocation>
</comment>
<organism evidence="9 10">
    <name type="scientific">Oxalicibacterium solurbis</name>
    <dbReference type="NCBI Taxonomy" id="69280"/>
    <lineage>
        <taxon>Bacteria</taxon>
        <taxon>Pseudomonadati</taxon>
        <taxon>Pseudomonadota</taxon>
        <taxon>Betaproteobacteria</taxon>
        <taxon>Burkholderiales</taxon>
        <taxon>Oxalobacteraceae</taxon>
        <taxon>Oxalicibacterium</taxon>
    </lineage>
</organism>
<gene>
    <name evidence="6 9" type="primary">lptE</name>
    <name evidence="9" type="ORF">GCM10011430_12790</name>
</gene>
<evidence type="ECO:0000256" key="3">
    <source>
        <dbReference type="ARBA" id="ARBA00023139"/>
    </source>
</evidence>
<dbReference type="GO" id="GO:1990351">
    <property type="term" value="C:transporter complex"/>
    <property type="evidence" value="ECO:0007669"/>
    <property type="project" value="TreeGrafter"/>
</dbReference>
<comment type="similarity">
    <text evidence="6">Belongs to the LptE lipoprotein family.</text>
</comment>
<protein>
    <recommendedName>
        <fullName evidence="6">LPS-assembly lipoprotein LptE</fullName>
    </recommendedName>
</protein>
<dbReference type="AlphaFoldDB" id="A0A8J3B355"/>
<dbReference type="InterPro" id="IPR007485">
    <property type="entry name" value="LPS_assembly_LptE"/>
</dbReference>
<keyword evidence="10" id="KW-1185">Reference proteome</keyword>
<dbReference type="Proteomes" id="UP000627205">
    <property type="component" value="Unassembled WGS sequence"/>
</dbReference>